<feature type="domain" description="Transposase IS200-like" evidence="1">
    <location>
        <begin position="14"/>
        <end position="133"/>
    </location>
</feature>
<dbReference type="PANTHER" id="PTHR33360">
    <property type="entry name" value="TRANSPOSASE FOR INSERTION SEQUENCE ELEMENT IS200"/>
    <property type="match status" value="1"/>
</dbReference>
<dbReference type="EMBL" id="BNJJ01000026">
    <property type="protein sequence ID" value="GHO88620.1"/>
    <property type="molecule type" value="Genomic_DNA"/>
</dbReference>
<protein>
    <submittedName>
        <fullName evidence="2">IS200/IS605 family transposase</fullName>
    </submittedName>
</protein>
<evidence type="ECO:0000313" key="2">
    <source>
        <dbReference type="EMBL" id="GHO88620.1"/>
    </source>
</evidence>
<evidence type="ECO:0000259" key="1">
    <source>
        <dbReference type="SMART" id="SM01321"/>
    </source>
</evidence>
<proteinExistence type="predicted"/>
<dbReference type="Pfam" id="PF01797">
    <property type="entry name" value="Y1_Tnp"/>
    <property type="match status" value="1"/>
</dbReference>
<reference evidence="2 3" key="1">
    <citation type="journal article" date="2021" name="Int. J. Syst. Evol. Microbiol.">
        <title>Reticulibacter mediterranei gen. nov., sp. nov., within the new family Reticulibacteraceae fam. nov., and Ktedonospora formicarum gen. nov., sp. nov., Ktedonobacter robiniae sp. nov., Dictyobacter formicarum sp. nov. and Dictyobacter arantiisoli sp. nov., belonging to the class Ktedonobacteria.</title>
        <authorList>
            <person name="Yabe S."/>
            <person name="Zheng Y."/>
            <person name="Wang C.M."/>
            <person name="Sakai Y."/>
            <person name="Abe K."/>
            <person name="Yokota A."/>
            <person name="Donadio S."/>
            <person name="Cavaletti L."/>
            <person name="Monciardini P."/>
        </authorList>
    </citation>
    <scope>NUCLEOTIDE SEQUENCE [LARGE SCALE GENOMIC DNA]</scope>
    <source>
        <strain evidence="2 3">SOSP1-9</strain>
    </source>
</reference>
<dbReference type="PANTHER" id="PTHR33360:SF2">
    <property type="entry name" value="TRANSPOSASE FOR INSERTION SEQUENCE ELEMENT IS200"/>
    <property type="match status" value="1"/>
</dbReference>
<gene>
    <name evidence="2" type="ORF">KSZ_66260</name>
</gene>
<name>A0ABQ3VS25_9CHLR</name>
<keyword evidence="3" id="KW-1185">Reference proteome</keyword>
<dbReference type="SUPFAM" id="SSF143422">
    <property type="entry name" value="Transposase IS200-like"/>
    <property type="match status" value="1"/>
</dbReference>
<dbReference type="InterPro" id="IPR002686">
    <property type="entry name" value="Transposase_17"/>
</dbReference>
<dbReference type="InterPro" id="IPR036515">
    <property type="entry name" value="Transposase_17_sf"/>
</dbReference>
<dbReference type="Gene3D" id="3.30.70.1290">
    <property type="entry name" value="Transposase IS200-like"/>
    <property type="match status" value="1"/>
</dbReference>
<dbReference type="SMART" id="SM01321">
    <property type="entry name" value="Y1_Tnp"/>
    <property type="match status" value="1"/>
</dbReference>
<comment type="caution">
    <text evidence="2">The sequence shown here is derived from an EMBL/GenBank/DDBJ whole genome shotgun (WGS) entry which is preliminary data.</text>
</comment>
<accession>A0ABQ3VS25</accession>
<evidence type="ECO:0000313" key="3">
    <source>
        <dbReference type="Proteomes" id="UP000635565"/>
    </source>
</evidence>
<dbReference type="Proteomes" id="UP000635565">
    <property type="component" value="Unassembled WGS sequence"/>
</dbReference>
<dbReference type="RefSeq" id="WP_201366183.1">
    <property type="nucleotide sequence ID" value="NZ_BNJJ01000026.1"/>
</dbReference>
<dbReference type="NCBIfam" id="NF033573">
    <property type="entry name" value="transpos_IS200"/>
    <property type="match status" value="1"/>
</dbReference>
<organism evidence="2 3">
    <name type="scientific">Dictyobacter formicarum</name>
    <dbReference type="NCBI Taxonomy" id="2778368"/>
    <lineage>
        <taxon>Bacteria</taxon>
        <taxon>Bacillati</taxon>
        <taxon>Chloroflexota</taxon>
        <taxon>Ktedonobacteria</taxon>
        <taxon>Ktedonobacterales</taxon>
        <taxon>Dictyobacteraceae</taxon>
        <taxon>Dictyobacter</taxon>
    </lineage>
</organism>
<sequence>MASGLQVGKTRYTHYSIAYHLVWIPKYRRRILTGEVQVETKRLIAEWCEKQGLTLLAMETDIDHIHVFVSAPPRCSPALIANLLKGYSSRFLRERFPHLKKGCGKDHLWTSSYYVGTAGSVSAETITRYITECQGK</sequence>